<reference evidence="2" key="2">
    <citation type="journal article" date="2021" name="PeerJ">
        <title>Extensive microbial diversity within the chicken gut microbiome revealed by metagenomics and culture.</title>
        <authorList>
            <person name="Gilroy R."/>
            <person name="Ravi A."/>
            <person name="Getino M."/>
            <person name="Pursley I."/>
            <person name="Horton D.L."/>
            <person name="Alikhan N.F."/>
            <person name="Baker D."/>
            <person name="Gharbi K."/>
            <person name="Hall N."/>
            <person name="Watson M."/>
            <person name="Adriaenssens E.M."/>
            <person name="Foster-Nyarko E."/>
            <person name="Jarju S."/>
            <person name="Secka A."/>
            <person name="Antonio M."/>
            <person name="Oren A."/>
            <person name="Chaudhuri R.R."/>
            <person name="La Ragione R."/>
            <person name="Hildebrand F."/>
            <person name="Pallen M.J."/>
        </authorList>
    </citation>
    <scope>NUCLEOTIDE SEQUENCE</scope>
    <source>
        <strain evidence="2">G3-3990</strain>
    </source>
</reference>
<dbReference type="PROSITE" id="PS50943">
    <property type="entry name" value="HTH_CROC1"/>
    <property type="match status" value="1"/>
</dbReference>
<reference evidence="2" key="1">
    <citation type="submission" date="2020-10" db="EMBL/GenBank/DDBJ databases">
        <authorList>
            <person name="Gilroy R."/>
        </authorList>
    </citation>
    <scope>NUCLEOTIDE SEQUENCE</scope>
    <source>
        <strain evidence="2">G3-3990</strain>
    </source>
</reference>
<protein>
    <submittedName>
        <fullName evidence="2">Helix-turn-helix domain-containing protein</fullName>
    </submittedName>
</protein>
<dbReference type="InterPro" id="IPR001387">
    <property type="entry name" value="Cro/C1-type_HTH"/>
</dbReference>
<proteinExistence type="predicted"/>
<dbReference type="Proteomes" id="UP000823641">
    <property type="component" value="Unassembled WGS sequence"/>
</dbReference>
<evidence type="ECO:0000313" key="2">
    <source>
        <dbReference type="EMBL" id="MBO8458884.1"/>
    </source>
</evidence>
<gene>
    <name evidence="2" type="ORF">IAA73_00900</name>
</gene>
<dbReference type="CDD" id="cd00093">
    <property type="entry name" value="HTH_XRE"/>
    <property type="match status" value="1"/>
</dbReference>
<dbReference type="Pfam" id="PF13443">
    <property type="entry name" value="HTH_26"/>
    <property type="match status" value="1"/>
</dbReference>
<dbReference type="SMART" id="SM00530">
    <property type="entry name" value="HTH_XRE"/>
    <property type="match status" value="1"/>
</dbReference>
<dbReference type="Gene3D" id="1.10.260.40">
    <property type="entry name" value="lambda repressor-like DNA-binding domains"/>
    <property type="match status" value="1"/>
</dbReference>
<accession>A0A9D9N3D5</accession>
<dbReference type="SUPFAM" id="SSF47413">
    <property type="entry name" value="lambda repressor-like DNA-binding domains"/>
    <property type="match status" value="1"/>
</dbReference>
<evidence type="ECO:0000259" key="1">
    <source>
        <dbReference type="PROSITE" id="PS50943"/>
    </source>
</evidence>
<evidence type="ECO:0000313" key="3">
    <source>
        <dbReference type="Proteomes" id="UP000823641"/>
    </source>
</evidence>
<dbReference type="GO" id="GO:0003677">
    <property type="term" value="F:DNA binding"/>
    <property type="evidence" value="ECO:0007669"/>
    <property type="project" value="InterPro"/>
</dbReference>
<sequence>MKSKKNLGAHPVVLNLRKIMNDKGITQSVMAEYAGVEPSQFSKIMNGTVQISLWQISNIATSLNMDIIDIFTYPEKFEKRSSVVDNNEIKAVLTIELKSDMKKKILRMIFDKDDIELLDK</sequence>
<dbReference type="EMBL" id="JADIMG010000004">
    <property type="protein sequence ID" value="MBO8458884.1"/>
    <property type="molecule type" value="Genomic_DNA"/>
</dbReference>
<dbReference type="InterPro" id="IPR010982">
    <property type="entry name" value="Lambda_DNA-bd_dom_sf"/>
</dbReference>
<comment type="caution">
    <text evidence="2">The sequence shown here is derived from an EMBL/GenBank/DDBJ whole genome shotgun (WGS) entry which is preliminary data.</text>
</comment>
<dbReference type="AlphaFoldDB" id="A0A9D9N3D5"/>
<feature type="domain" description="HTH cro/C1-type" evidence="1">
    <location>
        <begin position="16"/>
        <end position="70"/>
    </location>
</feature>
<name>A0A9D9N3D5_9BACT</name>
<organism evidence="2 3">
    <name type="scientific">Candidatus Gallipaludibacter merdavium</name>
    <dbReference type="NCBI Taxonomy" id="2840839"/>
    <lineage>
        <taxon>Bacteria</taxon>
        <taxon>Pseudomonadati</taxon>
        <taxon>Bacteroidota</taxon>
        <taxon>Bacteroidia</taxon>
        <taxon>Bacteroidales</taxon>
        <taxon>Candidatus Gallipaludibacter</taxon>
    </lineage>
</organism>